<dbReference type="InterPro" id="IPR002034">
    <property type="entry name" value="AIPM/Hcit_synth_CS"/>
</dbReference>
<dbReference type="Pfam" id="PF00682">
    <property type="entry name" value="HMGL-like"/>
    <property type="match status" value="1"/>
</dbReference>
<evidence type="ECO:0000259" key="4">
    <source>
        <dbReference type="PROSITE" id="PS50991"/>
    </source>
</evidence>
<gene>
    <name evidence="5" type="ORF">SH580_07760</name>
</gene>
<dbReference type="Gene3D" id="1.10.238.260">
    <property type="match status" value="1"/>
</dbReference>
<dbReference type="Proteomes" id="UP001324993">
    <property type="component" value="Chromosome"/>
</dbReference>
<name>A0ABZ0RR15_9BACT</name>
<dbReference type="InterPro" id="IPR054691">
    <property type="entry name" value="LeuA/HCS_post-cat"/>
</dbReference>
<keyword evidence="6" id="KW-1185">Reference proteome</keyword>
<dbReference type="CDD" id="cd07939">
    <property type="entry name" value="DRE_TIM_NifV"/>
    <property type="match status" value="1"/>
</dbReference>
<dbReference type="SUPFAM" id="SSF51569">
    <property type="entry name" value="Aldolase"/>
    <property type="match status" value="1"/>
</dbReference>
<dbReference type="InterPro" id="IPR013477">
    <property type="entry name" value="NifV/FrbC"/>
</dbReference>
<dbReference type="Gene3D" id="3.20.20.70">
    <property type="entry name" value="Aldolase class I"/>
    <property type="match status" value="1"/>
</dbReference>
<dbReference type="PROSITE" id="PS50991">
    <property type="entry name" value="PYR_CT"/>
    <property type="match status" value="1"/>
</dbReference>
<evidence type="ECO:0000256" key="2">
    <source>
        <dbReference type="ARBA" id="ARBA00022679"/>
    </source>
</evidence>
<dbReference type="PANTHER" id="PTHR42880:SF1">
    <property type="entry name" value="ISOPROPYLMALATE_HOMOCITRATE_CITRAMALATE SYNTHASE FAMILY PROTEIN"/>
    <property type="match status" value="1"/>
</dbReference>
<organism evidence="5 6">
    <name type="scientific">Coraliomargarita algicola</name>
    <dbReference type="NCBI Taxonomy" id="3092156"/>
    <lineage>
        <taxon>Bacteria</taxon>
        <taxon>Pseudomonadati</taxon>
        <taxon>Verrucomicrobiota</taxon>
        <taxon>Opitutia</taxon>
        <taxon>Puniceicoccales</taxon>
        <taxon>Coraliomargaritaceae</taxon>
        <taxon>Coraliomargarita</taxon>
    </lineage>
</organism>
<evidence type="ECO:0000256" key="3">
    <source>
        <dbReference type="RuleBase" id="RU003523"/>
    </source>
</evidence>
<comment type="similarity">
    <text evidence="1 3">Belongs to the alpha-IPM synthase/homocitrate synthase family.</text>
</comment>
<evidence type="ECO:0000256" key="1">
    <source>
        <dbReference type="ARBA" id="ARBA00006154"/>
    </source>
</evidence>
<accession>A0ABZ0RR15</accession>
<proteinExistence type="inferred from homology"/>
<dbReference type="EMBL" id="CP138858">
    <property type="protein sequence ID" value="WPJ97603.1"/>
    <property type="molecule type" value="Genomic_DNA"/>
</dbReference>
<dbReference type="PROSITE" id="PS00815">
    <property type="entry name" value="AIPM_HOMOCIT_SYNTH_1"/>
    <property type="match status" value="1"/>
</dbReference>
<evidence type="ECO:0000313" key="5">
    <source>
        <dbReference type="EMBL" id="WPJ97603.1"/>
    </source>
</evidence>
<dbReference type="InterPro" id="IPR013785">
    <property type="entry name" value="Aldolase_TIM"/>
</dbReference>
<dbReference type="InterPro" id="IPR000891">
    <property type="entry name" value="PYR_CT"/>
</dbReference>
<keyword evidence="2 3" id="KW-0808">Transferase</keyword>
<dbReference type="PANTHER" id="PTHR42880">
    <property type="entry name" value="HOMOCITRATE SYNTHASE"/>
    <property type="match status" value="1"/>
</dbReference>
<dbReference type="RefSeq" id="WP_319834442.1">
    <property type="nucleotide sequence ID" value="NZ_CP138858.1"/>
</dbReference>
<protein>
    <submittedName>
        <fullName evidence="5">Homocitrate synthase</fullName>
    </submittedName>
</protein>
<evidence type="ECO:0000313" key="6">
    <source>
        <dbReference type="Proteomes" id="UP001324993"/>
    </source>
</evidence>
<reference evidence="5 6" key="1">
    <citation type="submission" date="2023-11" db="EMBL/GenBank/DDBJ databases">
        <title>Coraliomargarita sp. nov., isolated from marine algae.</title>
        <authorList>
            <person name="Lee J.K."/>
            <person name="Baek J.H."/>
            <person name="Kim J.M."/>
            <person name="Choi D.G."/>
            <person name="Jeon C.O."/>
        </authorList>
    </citation>
    <scope>NUCLEOTIDE SEQUENCE [LARGE SCALE GENOMIC DNA]</scope>
    <source>
        <strain evidence="5 6">J2-16</strain>
    </source>
</reference>
<sequence>MPPKAPYLIDTTLRDGEQAAGVVFALSEKLQIARELDALGLPELEVGIPAMGASERAHIRMIASSGLHCKILTWGRATVEDLRAAMGSGADGFHFSLPASELHQRIWKKDAAWVFKTMESISRLAADHFEYFTIGAQDASRADSEFLKYFMHAAQNLGAKRIRYADTTGRLNPLQTQQVIQNLRSHGDIEIEFHGHNDLGMATANSVTALLAGADCASVTVNGLGERAGNAPLEEVATALLCSSRIDLGLDISRLASLSDLVAHASDRRLKWDKPVTGKGSFTHESGIHCSGQMQDKSSYEVLNPEAVGHTRPPHVIGRHSSCRALIEAAAQMGWQLEQCQAEQLLPQVRETATQLGRALEQNELRQIIHTLNIKKAS</sequence>
<dbReference type="Pfam" id="PF22617">
    <property type="entry name" value="HCS_D2"/>
    <property type="match status" value="1"/>
</dbReference>
<dbReference type="PROSITE" id="PS00816">
    <property type="entry name" value="AIPM_HOMOCIT_SYNTH_2"/>
    <property type="match status" value="1"/>
</dbReference>
<feature type="domain" description="Pyruvate carboxyltransferase" evidence="4">
    <location>
        <begin position="6"/>
        <end position="256"/>
    </location>
</feature>